<evidence type="ECO:0000313" key="11">
    <source>
        <dbReference type="Proteomes" id="UP001321749"/>
    </source>
</evidence>
<dbReference type="EMBL" id="MU864929">
    <property type="protein sequence ID" value="KAK4466955.1"/>
    <property type="molecule type" value="Genomic_DNA"/>
</dbReference>
<evidence type="ECO:0000259" key="9">
    <source>
        <dbReference type="Pfam" id="PF18388"/>
    </source>
</evidence>
<evidence type="ECO:0000256" key="1">
    <source>
        <dbReference type="ARBA" id="ARBA00004329"/>
    </source>
</evidence>
<feature type="compositionally biased region" description="Polar residues" evidence="8">
    <location>
        <begin position="325"/>
        <end position="337"/>
    </location>
</feature>
<feature type="region of interest" description="Disordered" evidence="8">
    <location>
        <begin position="113"/>
        <end position="221"/>
    </location>
</feature>
<feature type="compositionally biased region" description="Polar residues" evidence="8">
    <location>
        <begin position="432"/>
        <end position="442"/>
    </location>
</feature>
<feature type="compositionally biased region" description="Low complexity" evidence="8">
    <location>
        <begin position="180"/>
        <end position="196"/>
    </location>
</feature>
<feature type="compositionally biased region" description="Polar residues" evidence="8">
    <location>
        <begin position="197"/>
        <end position="221"/>
    </location>
</feature>
<feature type="region of interest" description="Disordered" evidence="8">
    <location>
        <begin position="1"/>
        <end position="27"/>
    </location>
</feature>
<comment type="caution">
    <text evidence="10">The sequence shown here is derived from an EMBL/GenBank/DDBJ whole genome shotgun (WGS) entry which is preliminary data.</text>
</comment>
<evidence type="ECO:0000256" key="5">
    <source>
        <dbReference type="ARBA" id="ARBA00022927"/>
    </source>
</evidence>
<gene>
    <name evidence="10" type="ORF">QBC42DRAFT_258405</name>
</gene>
<feature type="region of interest" description="Disordered" evidence="8">
    <location>
        <begin position="355"/>
        <end position="448"/>
    </location>
</feature>
<comment type="similarity">
    <text evidence="2">Belongs to the ATG29 family.</text>
</comment>
<sequence>METKRRPDALSRERDRSSKQAPKEDKTPKYTVYVRLPFKRGDFVDPPPVNWDEKKSAELWSIISDTSRANHNWNELASSFNVSLEFILQMSSYLAERHASQLRAQMIKVAASTARGSNTQSPIPGSEPTSHAFASEAMKRTGSARGNRPGSALSMRSQTQPGPSLPNNEPAYGRVSGAGPPTRAATTTTIPVRPTVSRNSSSGTTVPTQNTVGNNAANNRPTTAVTRLNEHQSQRRRISFFSTQQPSPRLAKQGDAGPASPGPASSSSDEGGEDSSSDDSPVQSRIIRRPPFSSHHRGAGTNFDGVDEEEPEAAFLPFAAPNVAGSASTSNQDMTSTLRGNLNLRNLVGVRGGASFAQASRSQTSEDSSGSSAAIIEQPQRETRSNFARDGGAGHRYPGGGYGGPPGGHLSPRITDEAKRKGGLRDMGSDGTGSRSMGSSFSDLDDASVTRSAMEEALASGMQDTTLASRMSVMGQTLGQIKSRYMPKSNR</sequence>
<reference evidence="10" key="1">
    <citation type="journal article" date="2023" name="Mol. Phylogenet. Evol.">
        <title>Genome-scale phylogeny and comparative genomics of the fungal order Sordariales.</title>
        <authorList>
            <person name="Hensen N."/>
            <person name="Bonometti L."/>
            <person name="Westerberg I."/>
            <person name="Brannstrom I.O."/>
            <person name="Guillou S."/>
            <person name="Cros-Aarteil S."/>
            <person name="Calhoun S."/>
            <person name="Haridas S."/>
            <person name="Kuo A."/>
            <person name="Mondo S."/>
            <person name="Pangilinan J."/>
            <person name="Riley R."/>
            <person name="LaButti K."/>
            <person name="Andreopoulos B."/>
            <person name="Lipzen A."/>
            <person name="Chen C."/>
            <person name="Yan M."/>
            <person name="Daum C."/>
            <person name="Ng V."/>
            <person name="Clum A."/>
            <person name="Steindorff A."/>
            <person name="Ohm R.A."/>
            <person name="Martin F."/>
            <person name="Silar P."/>
            <person name="Natvig D.O."/>
            <person name="Lalanne C."/>
            <person name="Gautier V."/>
            <person name="Ament-Velasquez S.L."/>
            <person name="Kruys A."/>
            <person name="Hutchinson M.I."/>
            <person name="Powell A.J."/>
            <person name="Barry K."/>
            <person name="Miller A.N."/>
            <person name="Grigoriev I.V."/>
            <person name="Debuchy R."/>
            <person name="Gladieux P."/>
            <person name="Hiltunen Thoren M."/>
            <person name="Johannesson H."/>
        </authorList>
    </citation>
    <scope>NUCLEOTIDE SEQUENCE</scope>
    <source>
        <strain evidence="10">PSN324</strain>
    </source>
</reference>
<name>A0AAV9I531_9PEZI</name>
<feature type="compositionally biased region" description="Low complexity" evidence="8">
    <location>
        <begin position="254"/>
        <end position="269"/>
    </location>
</feature>
<dbReference type="InterPro" id="IPR040666">
    <property type="entry name" value="Atg29_N"/>
</dbReference>
<protein>
    <recommendedName>
        <fullName evidence="3">Autophagy-related protein 29</fullName>
    </recommendedName>
</protein>
<dbReference type="GO" id="GO:0015031">
    <property type="term" value="P:protein transport"/>
    <property type="evidence" value="ECO:0007669"/>
    <property type="project" value="UniProtKB-KW"/>
</dbReference>
<proteinExistence type="inferred from homology"/>
<feature type="domain" description="Atg29 N-terminal" evidence="9">
    <location>
        <begin position="30"/>
        <end position="82"/>
    </location>
</feature>
<feature type="compositionally biased region" description="Polar residues" evidence="8">
    <location>
        <begin position="357"/>
        <end position="372"/>
    </location>
</feature>
<evidence type="ECO:0000256" key="7">
    <source>
        <dbReference type="ARBA" id="ARBA00060351"/>
    </source>
</evidence>
<dbReference type="Gene3D" id="1.10.10.2570">
    <property type="match status" value="1"/>
</dbReference>
<evidence type="ECO:0000256" key="8">
    <source>
        <dbReference type="SAM" id="MobiDB-lite"/>
    </source>
</evidence>
<keyword evidence="5" id="KW-0653">Protein transport</keyword>
<comment type="function">
    <text evidence="7">Plays a role in autophagy. Functions at the preautophagosomal structure (PAS) in order to form normal autophagosomes under starvation conditions. Also plays a role in mitophagy and regulation of filamentous growth.</text>
</comment>
<comment type="subcellular location">
    <subcellularLocation>
        <location evidence="1">Preautophagosomal structure</location>
    </subcellularLocation>
</comment>
<feature type="compositionally biased region" description="Gly residues" evidence="8">
    <location>
        <begin position="397"/>
        <end position="407"/>
    </location>
</feature>
<dbReference type="AlphaFoldDB" id="A0AAV9I531"/>
<dbReference type="PANTHER" id="PTHR40012:SF1">
    <property type="entry name" value="AUTOPHAGY-RELATED PROTEIN 29"/>
    <property type="match status" value="1"/>
</dbReference>
<accession>A0AAV9I531</accession>
<dbReference type="Proteomes" id="UP001321749">
    <property type="component" value="Unassembled WGS sequence"/>
</dbReference>
<keyword evidence="4" id="KW-0813">Transport</keyword>
<evidence type="ECO:0000256" key="3">
    <source>
        <dbReference type="ARBA" id="ARBA00013784"/>
    </source>
</evidence>
<feature type="compositionally biased region" description="Polar residues" evidence="8">
    <location>
        <begin position="154"/>
        <end position="167"/>
    </location>
</feature>
<evidence type="ECO:0000256" key="4">
    <source>
        <dbReference type="ARBA" id="ARBA00022448"/>
    </source>
</evidence>
<reference evidence="10" key="2">
    <citation type="submission" date="2023-06" db="EMBL/GenBank/DDBJ databases">
        <authorList>
            <consortium name="Lawrence Berkeley National Laboratory"/>
            <person name="Mondo S.J."/>
            <person name="Hensen N."/>
            <person name="Bonometti L."/>
            <person name="Westerberg I."/>
            <person name="Brannstrom I.O."/>
            <person name="Guillou S."/>
            <person name="Cros-Aarteil S."/>
            <person name="Calhoun S."/>
            <person name="Haridas S."/>
            <person name="Kuo A."/>
            <person name="Pangilinan J."/>
            <person name="Riley R."/>
            <person name="Labutti K."/>
            <person name="Andreopoulos B."/>
            <person name="Lipzen A."/>
            <person name="Chen C."/>
            <person name="Yanf M."/>
            <person name="Daum C."/>
            <person name="Ng V."/>
            <person name="Clum A."/>
            <person name="Steindorff A."/>
            <person name="Ohm R."/>
            <person name="Martin F."/>
            <person name="Silar P."/>
            <person name="Natvig D."/>
            <person name="Lalanne C."/>
            <person name="Gautier V."/>
            <person name="Ament-Velasquez S.L."/>
            <person name="Kruys A."/>
            <person name="Hutchinson M.I."/>
            <person name="Powell A.J."/>
            <person name="Barry K."/>
            <person name="Miller A.N."/>
            <person name="Grigoriev I.V."/>
            <person name="Debuchy R."/>
            <person name="Gladieux P."/>
            <person name="Thoren M.H."/>
            <person name="Johannesson H."/>
        </authorList>
    </citation>
    <scope>NUCLEOTIDE SEQUENCE</scope>
    <source>
        <strain evidence="10">PSN324</strain>
    </source>
</reference>
<keyword evidence="6" id="KW-0072">Autophagy</keyword>
<feature type="compositionally biased region" description="Polar residues" evidence="8">
    <location>
        <begin position="114"/>
        <end position="129"/>
    </location>
</feature>
<evidence type="ECO:0000256" key="2">
    <source>
        <dbReference type="ARBA" id="ARBA00010082"/>
    </source>
</evidence>
<feature type="region of interest" description="Disordered" evidence="8">
    <location>
        <begin position="240"/>
        <end position="338"/>
    </location>
</feature>
<dbReference type="GO" id="GO:0000045">
    <property type="term" value="P:autophagosome assembly"/>
    <property type="evidence" value="ECO:0007669"/>
    <property type="project" value="InterPro"/>
</dbReference>
<feature type="compositionally biased region" description="Basic and acidic residues" evidence="8">
    <location>
        <begin position="414"/>
        <end position="428"/>
    </location>
</feature>
<dbReference type="FunFam" id="1.10.10.2570:FF:000001">
    <property type="entry name" value="Autophagy-related protein 29"/>
    <property type="match status" value="1"/>
</dbReference>
<dbReference type="PANTHER" id="PTHR40012">
    <property type="entry name" value="AUTOPHAGY-RELATED PROTEIN 29"/>
    <property type="match status" value="1"/>
</dbReference>
<keyword evidence="11" id="KW-1185">Reference proteome</keyword>
<dbReference type="InterPro" id="IPR039362">
    <property type="entry name" value="ATG29_sf"/>
</dbReference>
<dbReference type="Pfam" id="PF18388">
    <property type="entry name" value="ATG29_N"/>
    <property type="match status" value="1"/>
</dbReference>
<dbReference type="InterPro" id="IPR039113">
    <property type="entry name" value="ATG29"/>
</dbReference>
<evidence type="ECO:0000313" key="10">
    <source>
        <dbReference type="EMBL" id="KAK4466955.1"/>
    </source>
</evidence>
<organism evidence="10 11">
    <name type="scientific">Cladorrhinum samala</name>
    <dbReference type="NCBI Taxonomy" id="585594"/>
    <lineage>
        <taxon>Eukaryota</taxon>
        <taxon>Fungi</taxon>
        <taxon>Dikarya</taxon>
        <taxon>Ascomycota</taxon>
        <taxon>Pezizomycotina</taxon>
        <taxon>Sordariomycetes</taxon>
        <taxon>Sordariomycetidae</taxon>
        <taxon>Sordariales</taxon>
        <taxon>Podosporaceae</taxon>
        <taxon>Cladorrhinum</taxon>
    </lineage>
</organism>
<dbReference type="GO" id="GO:0000407">
    <property type="term" value="C:phagophore assembly site"/>
    <property type="evidence" value="ECO:0007669"/>
    <property type="project" value="UniProtKB-SubCell"/>
</dbReference>
<evidence type="ECO:0000256" key="6">
    <source>
        <dbReference type="ARBA" id="ARBA00023006"/>
    </source>
</evidence>